<dbReference type="GO" id="GO:0008821">
    <property type="term" value="F:crossover junction DNA endonuclease activity"/>
    <property type="evidence" value="ECO:0007669"/>
    <property type="project" value="TreeGrafter"/>
</dbReference>
<keyword evidence="9" id="KW-1185">Reference proteome</keyword>
<dbReference type="GO" id="GO:0033065">
    <property type="term" value="C:Rad51C-XRCC3 complex"/>
    <property type="evidence" value="ECO:0007669"/>
    <property type="project" value="TreeGrafter"/>
</dbReference>
<dbReference type="GO" id="GO:0005524">
    <property type="term" value="F:ATP binding"/>
    <property type="evidence" value="ECO:0007669"/>
    <property type="project" value="UniProtKB-KW"/>
</dbReference>
<evidence type="ECO:0000256" key="3">
    <source>
        <dbReference type="ARBA" id="ARBA00022763"/>
    </source>
</evidence>
<dbReference type="InterPro" id="IPR027417">
    <property type="entry name" value="P-loop_NTPase"/>
</dbReference>
<dbReference type="EMBL" id="LT598460">
    <property type="protein sequence ID" value="SCU78260.1"/>
    <property type="molecule type" value="Genomic_DNA"/>
</dbReference>
<organism evidence="8 9">
    <name type="scientific">Lachancea dasiensis</name>
    <dbReference type="NCBI Taxonomy" id="1072105"/>
    <lineage>
        <taxon>Eukaryota</taxon>
        <taxon>Fungi</taxon>
        <taxon>Dikarya</taxon>
        <taxon>Ascomycota</taxon>
        <taxon>Saccharomycotina</taxon>
        <taxon>Saccharomycetes</taxon>
        <taxon>Saccharomycetales</taxon>
        <taxon>Saccharomycetaceae</taxon>
        <taxon>Lachancea</taxon>
    </lineage>
</organism>
<keyword evidence="2" id="KW-0547">Nucleotide-binding</keyword>
<proteinExistence type="predicted"/>
<dbReference type="SUPFAM" id="SSF52540">
    <property type="entry name" value="P-loop containing nucleoside triphosphate hydrolases"/>
    <property type="match status" value="1"/>
</dbReference>
<dbReference type="OrthoDB" id="5957327at2759"/>
<evidence type="ECO:0000256" key="2">
    <source>
        <dbReference type="ARBA" id="ARBA00022741"/>
    </source>
</evidence>
<dbReference type="PANTHER" id="PTHR46239:SF1">
    <property type="entry name" value="DNA REPAIR PROTEIN RAD51 HOMOLOG 3"/>
    <property type="match status" value="1"/>
</dbReference>
<dbReference type="Gene3D" id="3.40.50.300">
    <property type="entry name" value="P-loop containing nucleotide triphosphate hydrolases"/>
    <property type="match status" value="1"/>
</dbReference>
<keyword evidence="5" id="KW-0234">DNA repair</keyword>
<dbReference type="AlphaFoldDB" id="A0A1G4INN5"/>
<keyword evidence="3" id="KW-0227">DNA damage</keyword>
<feature type="compositionally biased region" description="Low complexity" evidence="7">
    <location>
        <begin position="287"/>
        <end position="308"/>
    </location>
</feature>
<evidence type="ECO:0000313" key="9">
    <source>
        <dbReference type="Proteomes" id="UP000190274"/>
    </source>
</evidence>
<evidence type="ECO:0000256" key="6">
    <source>
        <dbReference type="ARBA" id="ARBA00023242"/>
    </source>
</evidence>
<reference evidence="8 9" key="1">
    <citation type="submission" date="2016-03" db="EMBL/GenBank/DDBJ databases">
        <authorList>
            <person name="Devillers H."/>
        </authorList>
    </citation>
    <scope>NUCLEOTIDE SEQUENCE [LARGE SCALE GENOMIC DNA]</scope>
    <source>
        <strain evidence="8">CBS 10888</strain>
    </source>
</reference>
<dbReference type="Proteomes" id="UP000190274">
    <property type="component" value="Chromosome A"/>
</dbReference>
<keyword evidence="6" id="KW-0539">Nucleus</keyword>
<dbReference type="GO" id="GO:0005657">
    <property type="term" value="C:replication fork"/>
    <property type="evidence" value="ECO:0007669"/>
    <property type="project" value="TreeGrafter"/>
</dbReference>
<protein>
    <submittedName>
        <fullName evidence="8">LADA_0A04720g1_1</fullName>
    </submittedName>
</protein>
<evidence type="ECO:0000313" key="8">
    <source>
        <dbReference type="EMBL" id="SCU78260.1"/>
    </source>
</evidence>
<dbReference type="PANTHER" id="PTHR46239">
    <property type="entry name" value="DNA REPAIR PROTEIN RAD51 HOMOLOG 3 RAD51C"/>
    <property type="match status" value="1"/>
</dbReference>
<dbReference type="GO" id="GO:0000400">
    <property type="term" value="F:four-way junction DNA binding"/>
    <property type="evidence" value="ECO:0007669"/>
    <property type="project" value="TreeGrafter"/>
</dbReference>
<accession>A0A1G4INN5</accession>
<comment type="subcellular location">
    <subcellularLocation>
        <location evidence="1">Nucleus</location>
    </subcellularLocation>
</comment>
<dbReference type="InterPro" id="IPR052093">
    <property type="entry name" value="HR_Repair_Mediator"/>
</dbReference>
<name>A0A1G4INN5_9SACH</name>
<evidence type="ECO:0000256" key="1">
    <source>
        <dbReference type="ARBA" id="ARBA00004123"/>
    </source>
</evidence>
<gene>
    <name evidence="8" type="ORF">LADA_0A04720G</name>
</gene>
<dbReference type="GO" id="GO:0000707">
    <property type="term" value="P:meiotic DNA recombinase assembly"/>
    <property type="evidence" value="ECO:0007669"/>
    <property type="project" value="TreeGrafter"/>
</dbReference>
<evidence type="ECO:0000256" key="7">
    <source>
        <dbReference type="SAM" id="MobiDB-lite"/>
    </source>
</evidence>
<evidence type="ECO:0000256" key="5">
    <source>
        <dbReference type="ARBA" id="ARBA00023204"/>
    </source>
</evidence>
<dbReference type="GO" id="GO:0007131">
    <property type="term" value="P:reciprocal meiotic recombination"/>
    <property type="evidence" value="ECO:0007669"/>
    <property type="project" value="TreeGrafter"/>
</dbReference>
<dbReference type="GO" id="GO:0033063">
    <property type="term" value="C:Rad51B-Rad51C-Rad51D-XRCC2 complex"/>
    <property type="evidence" value="ECO:0007669"/>
    <property type="project" value="TreeGrafter"/>
</dbReference>
<sequence length="351" mass="37833">MSLGISLSQLLVDNPKPFATGCEALDAALDGGFRPRAIYEVFGPPGVGTLELGVQLATNAVRADRPTLWMDAHLSTALDHLDALQHTKLDKFSHYVYFFQQLAGQERDDGDHRYALIVIRGLSKVVTDYVNVAEATHQFKNKSLITLFTAMTKYAHAHRTAIVLLNDAMNTGYDVAAGPPPSPSSAASSSSSSLAAHLVPYSDDMSSPFLLRSSARRRAVQVLRSALVANLAVGNNDQVWEVFLKRRVALLWAWDVSQPWTRIPTKHRIAVVHDLGHNTTTVPVPLDADAGADTSSTADAHTSSTTAAGPHSRKRSRPASDNLASQAVPCTPRLADLCAQQGLTPLPDNTT</sequence>
<evidence type="ECO:0000256" key="4">
    <source>
        <dbReference type="ARBA" id="ARBA00022840"/>
    </source>
</evidence>
<keyword evidence="4" id="KW-0067">ATP-binding</keyword>
<dbReference type="STRING" id="1266660.A0A1G4INN5"/>
<feature type="region of interest" description="Disordered" evidence="7">
    <location>
        <begin position="282"/>
        <end position="324"/>
    </location>
</feature>